<feature type="compositionally biased region" description="Basic and acidic residues" evidence="1">
    <location>
        <begin position="23"/>
        <end position="35"/>
    </location>
</feature>
<dbReference type="InterPro" id="IPR000608">
    <property type="entry name" value="UBC"/>
</dbReference>
<dbReference type="RefSeq" id="XP_023581115.1">
    <property type="nucleotide sequence ID" value="XM_023725347.1"/>
</dbReference>
<reference evidence="4" key="1">
    <citation type="submission" date="2025-08" db="UniProtKB">
        <authorList>
            <consortium name="RefSeq"/>
        </authorList>
    </citation>
    <scope>IDENTIFICATION</scope>
</reference>
<feature type="domain" description="UBC core" evidence="2">
    <location>
        <begin position="118"/>
        <end position="264"/>
    </location>
</feature>
<dbReference type="STRING" id="127582.A0A2Y9QD28"/>
<evidence type="ECO:0000259" key="2">
    <source>
        <dbReference type="PROSITE" id="PS50127"/>
    </source>
</evidence>
<evidence type="ECO:0000313" key="3">
    <source>
        <dbReference type="Proteomes" id="UP000248480"/>
    </source>
</evidence>
<keyword evidence="3" id="KW-1185">Reference proteome</keyword>
<protein>
    <submittedName>
        <fullName evidence="4">Ubiquitin-conjugating enzyme E2 N-like</fullName>
    </submittedName>
</protein>
<proteinExistence type="predicted"/>
<dbReference type="SMART" id="SM00212">
    <property type="entry name" value="UBCc"/>
    <property type="match status" value="1"/>
</dbReference>
<dbReference type="PANTHER" id="PTHR24068">
    <property type="entry name" value="UBIQUITIN-CONJUGATING ENZYME E2"/>
    <property type="match status" value="1"/>
</dbReference>
<dbReference type="KEGG" id="tmu:111819196"/>
<dbReference type="Pfam" id="PF00179">
    <property type="entry name" value="UQ_con"/>
    <property type="match status" value="1"/>
</dbReference>
<sequence length="267" mass="29732">MRSEVDAEEVFAVSELVLKSEREESMLKEKKERKAVCPASPHIKSQHIVTQISEPRKMKLPQEQSQHAHTLGTSSTSPTESRTQIPVMSPGSSSSSFTSKKCDQVDQKLNLGSDKTAELLHRIIKKTKSLLEKPVPGIKVETDESNARYFHVVIAGPQDSPFEGGTFKLELFLPGEYPLVAPKVCFMTRIYLPNVDMVGRIGLDILKDNWSPTLKIQSVLLSIQALLSVPSPDDPLAYDVAEQWMTNDAQSIETARAWTKLYAVNNI</sequence>
<dbReference type="Proteomes" id="UP000248480">
    <property type="component" value="Unplaced"/>
</dbReference>
<evidence type="ECO:0000313" key="4">
    <source>
        <dbReference type="RefSeq" id="XP_023581115.1"/>
    </source>
</evidence>
<name>A0A2Y9QD28_TRIMA</name>
<dbReference type="Gene3D" id="3.10.110.10">
    <property type="entry name" value="Ubiquitin Conjugating Enzyme"/>
    <property type="match status" value="1"/>
</dbReference>
<accession>A0A2Y9QD28</accession>
<dbReference type="SUPFAM" id="SSF54495">
    <property type="entry name" value="UBC-like"/>
    <property type="match status" value="1"/>
</dbReference>
<feature type="compositionally biased region" description="Low complexity" evidence="1">
    <location>
        <begin position="89"/>
        <end position="99"/>
    </location>
</feature>
<feature type="region of interest" description="Disordered" evidence="1">
    <location>
        <begin position="23"/>
        <end position="100"/>
    </location>
</feature>
<feature type="compositionally biased region" description="Polar residues" evidence="1">
    <location>
        <begin position="62"/>
        <end position="86"/>
    </location>
</feature>
<dbReference type="FunFam" id="3.10.110.10:FF:000073">
    <property type="entry name" value="Ubiquitin-conjugating enzyme E2 N"/>
    <property type="match status" value="1"/>
</dbReference>
<dbReference type="InParanoid" id="A0A2Y9QD28"/>
<evidence type="ECO:0000256" key="1">
    <source>
        <dbReference type="SAM" id="MobiDB-lite"/>
    </source>
</evidence>
<dbReference type="AlphaFoldDB" id="A0A2Y9QD28"/>
<dbReference type="PROSITE" id="PS50127">
    <property type="entry name" value="UBC_2"/>
    <property type="match status" value="1"/>
</dbReference>
<organism evidence="3 4">
    <name type="scientific">Trichechus manatus latirostris</name>
    <name type="common">Florida manatee</name>
    <dbReference type="NCBI Taxonomy" id="127582"/>
    <lineage>
        <taxon>Eukaryota</taxon>
        <taxon>Metazoa</taxon>
        <taxon>Chordata</taxon>
        <taxon>Craniata</taxon>
        <taxon>Vertebrata</taxon>
        <taxon>Euteleostomi</taxon>
        <taxon>Mammalia</taxon>
        <taxon>Eutheria</taxon>
        <taxon>Afrotheria</taxon>
        <taxon>Sirenia</taxon>
        <taxon>Trichechidae</taxon>
        <taxon>Trichechus</taxon>
    </lineage>
</organism>
<gene>
    <name evidence="4" type="primary">LOC111819196</name>
</gene>
<dbReference type="GeneID" id="111819196"/>
<dbReference type="InterPro" id="IPR016135">
    <property type="entry name" value="UBQ-conjugating_enzyme/RWD"/>
</dbReference>